<dbReference type="VEuPathDB" id="FungiDB:GWK60_M08019"/>
<proteinExistence type="predicted"/>
<dbReference type="PANTHER" id="PTHR10663:SF388">
    <property type="entry name" value="GOLGI-SPECIFIC BREFELDIN A-RESISTANCE GUANINE NUCLEOTIDE EXCHANGE FACTOR 1"/>
    <property type="match status" value="1"/>
</dbReference>
<dbReference type="InterPro" id="IPR035999">
    <property type="entry name" value="Sec7_dom_sf"/>
</dbReference>
<protein>
    <submittedName>
        <fullName evidence="2">ARF guanine-nucleotide exchange factor 2</fullName>
    </submittedName>
</protein>
<dbReference type="GO" id="GO:0005085">
    <property type="term" value="F:guanyl-nucleotide exchange factor activity"/>
    <property type="evidence" value="ECO:0007669"/>
    <property type="project" value="InterPro"/>
</dbReference>
<dbReference type="VEuPathDB" id="FungiDB:CAGL0M08052g"/>
<dbReference type="SUPFAM" id="SSF48425">
    <property type="entry name" value="Sec7 domain"/>
    <property type="match status" value="1"/>
</dbReference>
<dbReference type="InterPro" id="IPR023394">
    <property type="entry name" value="Sec7_C_sf"/>
</dbReference>
<dbReference type="CDD" id="cd00171">
    <property type="entry name" value="Sec7"/>
    <property type="match status" value="1"/>
</dbReference>
<evidence type="ECO:0000313" key="3">
    <source>
        <dbReference type="Proteomes" id="UP000054886"/>
    </source>
</evidence>
<organism evidence="2 3">
    <name type="scientific">Candida glabrata</name>
    <name type="common">Yeast</name>
    <name type="synonym">Torulopsis glabrata</name>
    <dbReference type="NCBI Taxonomy" id="5478"/>
    <lineage>
        <taxon>Eukaryota</taxon>
        <taxon>Fungi</taxon>
        <taxon>Dikarya</taxon>
        <taxon>Ascomycota</taxon>
        <taxon>Saccharomycotina</taxon>
        <taxon>Saccharomycetes</taxon>
        <taxon>Saccharomycetales</taxon>
        <taxon>Saccharomycetaceae</taxon>
        <taxon>Nakaseomyces</taxon>
    </lineage>
</organism>
<dbReference type="InterPro" id="IPR032691">
    <property type="entry name" value="Mon2/Sec7/BIG1-like_HUS"/>
</dbReference>
<dbReference type="InterPro" id="IPR000904">
    <property type="entry name" value="Sec7_dom"/>
</dbReference>
<dbReference type="Proteomes" id="UP000054886">
    <property type="component" value="Unassembled WGS sequence"/>
</dbReference>
<evidence type="ECO:0000259" key="1">
    <source>
        <dbReference type="PROSITE" id="PS50190"/>
    </source>
</evidence>
<dbReference type="VEuPathDB" id="FungiDB:B1J91_M08052g"/>
<dbReference type="PROSITE" id="PS50190">
    <property type="entry name" value="SEC7"/>
    <property type="match status" value="1"/>
</dbReference>
<dbReference type="GO" id="GO:0032012">
    <property type="term" value="P:regulation of ARF protein signal transduction"/>
    <property type="evidence" value="ECO:0007669"/>
    <property type="project" value="InterPro"/>
</dbReference>
<evidence type="ECO:0000313" key="2">
    <source>
        <dbReference type="EMBL" id="KTB04191.1"/>
    </source>
</evidence>
<gene>
    <name evidence="2" type="ORF">AO440_004199</name>
</gene>
<dbReference type="Pfam" id="PF01369">
    <property type="entry name" value="Sec7"/>
    <property type="match status" value="1"/>
</dbReference>
<reference evidence="2 3" key="1">
    <citation type="submission" date="2015-10" db="EMBL/GenBank/DDBJ databases">
        <title>Draft genomes sequences of Candida glabrata isolates 1A, 1B, 2A, 2B, 3A and 3B.</title>
        <authorList>
            <person name="Haavelsrud O.E."/>
            <person name="Gaustad P."/>
        </authorList>
    </citation>
    <scope>NUCLEOTIDE SEQUENCE [LARGE SCALE GENOMIC DNA]</scope>
    <source>
        <strain evidence="2">910700640</strain>
    </source>
</reference>
<dbReference type="Pfam" id="PF12783">
    <property type="entry name" value="Sec7-like_HUS"/>
    <property type="match status" value="1"/>
</dbReference>
<dbReference type="Gene3D" id="1.10.220.20">
    <property type="match status" value="1"/>
</dbReference>
<dbReference type="PANTHER" id="PTHR10663">
    <property type="entry name" value="GUANYL-NUCLEOTIDE EXCHANGE FACTOR"/>
    <property type="match status" value="1"/>
</dbReference>
<dbReference type="SUPFAM" id="SSF48371">
    <property type="entry name" value="ARM repeat"/>
    <property type="match status" value="1"/>
</dbReference>
<dbReference type="VEuPathDB" id="FungiDB:GVI51_M08019"/>
<dbReference type="Gene3D" id="1.10.1000.11">
    <property type="entry name" value="Arf Nucleotide-binding Site Opener,domain 2"/>
    <property type="match status" value="1"/>
</dbReference>
<feature type="domain" description="SEC7" evidence="1">
    <location>
        <begin position="511"/>
        <end position="725"/>
    </location>
</feature>
<dbReference type="SMART" id="SM00222">
    <property type="entry name" value="Sec7"/>
    <property type="match status" value="1"/>
</dbReference>
<comment type="caution">
    <text evidence="2">The sequence shown here is derived from an EMBL/GenBank/DDBJ whole genome shotgun (WGS) entry which is preliminary data.</text>
</comment>
<dbReference type="GO" id="GO:0016192">
    <property type="term" value="P:vesicle-mediated transport"/>
    <property type="evidence" value="ECO:0007669"/>
    <property type="project" value="UniProtKB-ARBA"/>
</dbReference>
<dbReference type="GO" id="GO:0005794">
    <property type="term" value="C:Golgi apparatus"/>
    <property type="evidence" value="ECO:0007669"/>
    <property type="project" value="UniProtKB-ARBA"/>
</dbReference>
<name>A0A0W0D3I6_CANGB</name>
<dbReference type="EMBL" id="LLZZ01000117">
    <property type="protein sequence ID" value="KTB04191.1"/>
    <property type="molecule type" value="Genomic_DNA"/>
</dbReference>
<sequence>MLVSDPNTIILRECRELLYVIASERQDAYIPAVPDLIGGSNEYSEDEEDTQKAELMKGEGTEGVDDKTAVKNQLQTLIDTVLLSQTLDNIDACTIVAPFNRTLISPRLNREATIRTLDALEKFINFQVINVNMSNYSTAFRMLIDSLNNISFDAYDKTSDDSILFKTLVLLRSSITKESFEILSDSVAYDLLKTTITLACNSKRSPLLQEYARSSIYELTAIAFNKIRSLKSSDDTNNYINDKSLGSSTLKKYLANRSSSEEDSMGLKGDEYFNSTVDLIKENKYKDPNCGLPVIKRYLQLLLSLLTIDQDNKHTKQVKALGFSLIICGIEVAGKDIILFPSLFSIVADQIFEQVLYVIRTVYDKELVKVALDLFITLTINMEPYLRPQIELTFSHICDILLDKSIFTGERSKKTKSELKEIFLESISIMWKRKPSYLVDAFINYDCNLNRMDLANIISGTLCKLLTSNGNDDINTWLLSFESLEIFINFMYEMTIKNASMSTNGIKEGSDIISQKKKKIEYLSCVDRFNKKPKEGITYFHRSGFLKTLSDKDIATFLFENKGPLNKQKIGLLLCDPNEQKLLQSYMQNFDFRDFRLDEALRIMLSKFRLPGESQQIERIIEMFSEVYSSQNERKNENIQPESIDSNEADSELCVSVSNENVTCDADSAFVLSYSLIMLNTDLHNPQIKTHMSFSDYTSNLRGCYKGADFPDSFLAKLYNSIKEKEILMPEEHHGNEQLFKDDWNNLIASAFILTKPSSKIQENEERTKDFTDFIGAIFETFGFSLVSAFLSTTHANQISSNNTRLFAIIEKCGRITSIYGLSAPYNKVIDSLLKMTVLIGNLDKDLRLVENDNDDYAQIEVESSTSNEAICVSNESIAFGRDEKAQLSYITAYKLLNLEKNNIGLLPDTLETLIEVLTILYDKHIIDMSYIDNVNELMRCDILPRTPTEITIKKEALNRSLLSTFASYIKGDEGPSKEQISLSELTISLVREHNVFTALNAHPKLINSGPMKSVLSLTSNARYNSRKNYCNYNFFFLVEFLIKLCIDNSIIEECGGSMINHLENHSNTPGITTRSRYAIMIIKNLINKHLGEQDKIIIDTLTFLNSEDKDLQENDFDLFTTLINELISHSEKNLTVLNNPLFWRALSRACEYNILIETVSSILDNFVLNEDTDLTDQIMIHLLFIQTIHQSKTLTKLLENITKLPQNYSDANVPHLIELLLNNHDEPLRVQVEQCLVALTKECSSSEQPEPSNLVQKYYLPVLSRNITDENVVVSLVNIITTVSNQCTDTNSWNKEELKKIMMPFVNHE</sequence>
<accession>A0A0W0D3I6</accession>
<dbReference type="InterPro" id="IPR016024">
    <property type="entry name" value="ARM-type_fold"/>
</dbReference>